<evidence type="ECO:0000313" key="1">
    <source>
        <dbReference type="EMBL" id="GAA3951132.1"/>
    </source>
</evidence>
<dbReference type="Proteomes" id="UP001501081">
    <property type="component" value="Unassembled WGS sequence"/>
</dbReference>
<keyword evidence="2" id="KW-1185">Reference proteome</keyword>
<comment type="caution">
    <text evidence="1">The sequence shown here is derived from an EMBL/GenBank/DDBJ whole genome shotgun (WGS) entry which is preliminary data.</text>
</comment>
<accession>A0ABP7NNX3</accession>
<evidence type="ECO:0000313" key="2">
    <source>
        <dbReference type="Proteomes" id="UP001501081"/>
    </source>
</evidence>
<sequence>MFVSTGFGATGAIVDESTNVVSISSDFLSELQAMNEIEMTRAKKLNLNTFFITQIILINDFKKL</sequence>
<proteinExistence type="predicted"/>
<gene>
    <name evidence="1" type="ORF">GCM10022246_01980</name>
</gene>
<name>A0ABP7NNX3_9SPHI</name>
<reference evidence="2" key="1">
    <citation type="journal article" date="2019" name="Int. J. Syst. Evol. Microbiol.">
        <title>The Global Catalogue of Microorganisms (GCM) 10K type strain sequencing project: providing services to taxonomists for standard genome sequencing and annotation.</title>
        <authorList>
            <consortium name="The Broad Institute Genomics Platform"/>
            <consortium name="The Broad Institute Genome Sequencing Center for Infectious Disease"/>
            <person name="Wu L."/>
            <person name="Ma J."/>
        </authorList>
    </citation>
    <scope>NUCLEOTIDE SEQUENCE [LARGE SCALE GENOMIC DNA]</scope>
    <source>
        <strain evidence="2">JCM 17338</strain>
    </source>
</reference>
<dbReference type="EMBL" id="BAABAK010000001">
    <property type="protein sequence ID" value="GAA3951132.1"/>
    <property type="molecule type" value="Genomic_DNA"/>
</dbReference>
<organism evidence="1 2">
    <name type="scientific">Pedobacter ginsengiterrae</name>
    <dbReference type="NCBI Taxonomy" id="871696"/>
    <lineage>
        <taxon>Bacteria</taxon>
        <taxon>Pseudomonadati</taxon>
        <taxon>Bacteroidota</taxon>
        <taxon>Sphingobacteriia</taxon>
        <taxon>Sphingobacteriales</taxon>
        <taxon>Sphingobacteriaceae</taxon>
        <taxon>Pedobacter</taxon>
    </lineage>
</organism>
<protein>
    <submittedName>
        <fullName evidence="1">Uncharacterized protein</fullName>
    </submittedName>
</protein>